<feature type="region of interest" description="Disordered" evidence="1">
    <location>
        <begin position="156"/>
        <end position="188"/>
    </location>
</feature>
<comment type="caution">
    <text evidence="2">The sequence shown here is derived from an EMBL/GenBank/DDBJ whole genome shotgun (WGS) entry which is preliminary data.</text>
</comment>
<feature type="compositionally biased region" description="Basic and acidic residues" evidence="1">
    <location>
        <begin position="156"/>
        <end position="180"/>
    </location>
</feature>
<proteinExistence type="predicted"/>
<dbReference type="Proteomes" id="UP000276103">
    <property type="component" value="Unassembled WGS sequence"/>
</dbReference>
<sequence length="188" mass="20591">MKSLINILKKLQMRQILTIFLAGILLIVSTACSGVNAQGANPKNTPVQAGGANNPYKSGSDKYTNLRMSTDPKVTTESRKSEDDQASLPFTSQLLIAANKESEILYPGAETPAGRVRKEAELPRITKEEFKHPEPGGLIQREPDLGTRIQKRMETVTESVEKASEFLKEKSDEASARPELQKNPAVGK</sequence>
<dbReference type="Pfam" id="PF20363">
    <property type="entry name" value="DUF6658"/>
    <property type="match status" value="1"/>
</dbReference>
<feature type="compositionally biased region" description="Polar residues" evidence="1">
    <location>
        <begin position="38"/>
        <end position="47"/>
    </location>
</feature>
<organism evidence="2 3">
    <name type="scientific">Trichormus variabilis SAG 1403-4b</name>
    <dbReference type="NCBI Taxonomy" id="447716"/>
    <lineage>
        <taxon>Bacteria</taxon>
        <taxon>Bacillati</taxon>
        <taxon>Cyanobacteriota</taxon>
        <taxon>Cyanophyceae</taxon>
        <taxon>Nostocales</taxon>
        <taxon>Nostocaceae</taxon>
        <taxon>Trichormus</taxon>
    </lineage>
</organism>
<dbReference type="AlphaFoldDB" id="A0A433UY94"/>
<dbReference type="PROSITE" id="PS51257">
    <property type="entry name" value="PROKAR_LIPOPROTEIN"/>
    <property type="match status" value="1"/>
</dbReference>
<dbReference type="EMBL" id="RSCM01000002">
    <property type="protein sequence ID" value="RUS98844.1"/>
    <property type="molecule type" value="Genomic_DNA"/>
</dbReference>
<dbReference type="OrthoDB" id="461913at2"/>
<evidence type="ECO:0000313" key="2">
    <source>
        <dbReference type="EMBL" id="RUS98844.1"/>
    </source>
</evidence>
<protein>
    <recommendedName>
        <fullName evidence="4">Lipoprotein</fullName>
    </recommendedName>
</protein>
<gene>
    <name evidence="2" type="ORF">DSM107003_08630</name>
</gene>
<feature type="compositionally biased region" description="Polar residues" evidence="1">
    <location>
        <begin position="55"/>
        <end position="73"/>
    </location>
</feature>
<feature type="compositionally biased region" description="Basic and acidic residues" evidence="1">
    <location>
        <begin position="74"/>
        <end position="83"/>
    </location>
</feature>
<evidence type="ECO:0000313" key="3">
    <source>
        <dbReference type="Proteomes" id="UP000276103"/>
    </source>
</evidence>
<reference evidence="2 3" key="1">
    <citation type="journal article" date="2019" name="Genome Biol. Evol.">
        <title>Day and night: Metabolic profiles and evolutionary relationships of six axenic non-marine cyanobacteria.</title>
        <authorList>
            <person name="Will S.E."/>
            <person name="Henke P."/>
            <person name="Boedeker C."/>
            <person name="Huang S."/>
            <person name="Brinkmann H."/>
            <person name="Rohde M."/>
            <person name="Jarek M."/>
            <person name="Friedl T."/>
            <person name="Seufert S."/>
            <person name="Schumacher M."/>
            <person name="Overmann J."/>
            <person name="Neumann-Schaal M."/>
            <person name="Petersen J."/>
        </authorList>
    </citation>
    <scope>NUCLEOTIDE SEQUENCE [LARGE SCALE GENOMIC DNA]</scope>
    <source>
        <strain evidence="2 3">SAG 1403-4b</strain>
    </source>
</reference>
<dbReference type="RefSeq" id="WP_127052435.1">
    <property type="nucleotide sequence ID" value="NZ_RSCM01000002.1"/>
</dbReference>
<name>A0A433UY94_ANAVA</name>
<dbReference type="InterPro" id="IPR046599">
    <property type="entry name" value="DUF6658"/>
</dbReference>
<evidence type="ECO:0008006" key="4">
    <source>
        <dbReference type="Google" id="ProtNLM"/>
    </source>
</evidence>
<accession>A0A433UY94</accession>
<evidence type="ECO:0000256" key="1">
    <source>
        <dbReference type="SAM" id="MobiDB-lite"/>
    </source>
</evidence>
<feature type="region of interest" description="Disordered" evidence="1">
    <location>
        <begin position="38"/>
        <end position="86"/>
    </location>
</feature>
<keyword evidence="3" id="KW-1185">Reference proteome</keyword>